<dbReference type="InterPro" id="IPR009079">
    <property type="entry name" value="4_helix_cytokine-like_core"/>
</dbReference>
<dbReference type="GO" id="GO:0008083">
    <property type="term" value="F:growth factor activity"/>
    <property type="evidence" value="ECO:0007669"/>
    <property type="project" value="UniProtKB-KW"/>
</dbReference>
<name>A0A8J6G4I2_MICOH</name>
<dbReference type="Proteomes" id="UP000710432">
    <property type="component" value="Unassembled WGS sequence"/>
</dbReference>
<evidence type="ECO:0000313" key="12">
    <source>
        <dbReference type="Proteomes" id="UP000710432"/>
    </source>
</evidence>
<dbReference type="PANTHER" id="PTHR48494:SF1">
    <property type="entry name" value="INTERLEUKIN-6"/>
    <property type="match status" value="1"/>
</dbReference>
<dbReference type="AlphaFoldDB" id="A0A8J6G4I2"/>
<dbReference type="GO" id="GO:0006953">
    <property type="term" value="P:acute-phase response"/>
    <property type="evidence" value="ECO:0007669"/>
    <property type="project" value="UniProtKB-KW"/>
</dbReference>
<dbReference type="Pfam" id="PF00489">
    <property type="entry name" value="IL6"/>
    <property type="match status" value="1"/>
</dbReference>
<comment type="subcellular location">
    <subcellularLocation>
        <location evidence="1">Secreted</location>
    </subcellularLocation>
</comment>
<dbReference type="GO" id="GO:0030154">
    <property type="term" value="P:cell differentiation"/>
    <property type="evidence" value="ECO:0007669"/>
    <property type="project" value="InterPro"/>
</dbReference>
<evidence type="ECO:0000256" key="3">
    <source>
        <dbReference type="ARBA" id="ARBA00019464"/>
    </source>
</evidence>
<evidence type="ECO:0000256" key="5">
    <source>
        <dbReference type="ARBA" id="ARBA00022514"/>
    </source>
</evidence>
<protein>
    <recommendedName>
        <fullName evidence="3">Interleukin-6</fullName>
    </recommendedName>
</protein>
<dbReference type="GO" id="GO:0005125">
    <property type="term" value="F:cytokine activity"/>
    <property type="evidence" value="ECO:0007669"/>
    <property type="project" value="UniProtKB-KW"/>
</dbReference>
<organism evidence="11 12">
    <name type="scientific">Microtus ochrogaster</name>
    <name type="common">Prairie vole</name>
    <dbReference type="NCBI Taxonomy" id="79684"/>
    <lineage>
        <taxon>Eukaryota</taxon>
        <taxon>Metazoa</taxon>
        <taxon>Chordata</taxon>
        <taxon>Craniata</taxon>
        <taxon>Vertebrata</taxon>
        <taxon>Euteleostomi</taxon>
        <taxon>Mammalia</taxon>
        <taxon>Eutheria</taxon>
        <taxon>Euarchontoglires</taxon>
        <taxon>Glires</taxon>
        <taxon>Rodentia</taxon>
        <taxon>Myomorpha</taxon>
        <taxon>Muroidea</taxon>
        <taxon>Cricetidae</taxon>
        <taxon>Arvicolinae</taxon>
        <taxon>Microtus</taxon>
    </lineage>
</organism>
<dbReference type="InterPro" id="IPR030474">
    <property type="entry name" value="IL-6/GCSF/MGF"/>
</dbReference>
<evidence type="ECO:0000256" key="7">
    <source>
        <dbReference type="ARBA" id="ARBA00023030"/>
    </source>
</evidence>
<comment type="subunit">
    <text evidence="10">Component of a hexamer of two molecules each of IL6, IL6R and IL6ST; first binds to IL6R to associate with the signaling subunit IL6ST. Interacts with IL6R (via the N-terminal ectodomain); this interaction may be affected by IL6R-binding with SORL1, hence decreasing IL6 cis signaling. Interacts with SORL1 (via the N-terminal ectodomain); this interaction leads to IL6 internalization and lysosomal degradation. May form a trimeric complex with the soluble SORL1 ectodomain and soluble IL6R receptor; this interaction might stabilize circulating IL6, hence promoting IL6 trans signaling.</text>
</comment>
<evidence type="ECO:0000256" key="8">
    <source>
        <dbReference type="ARBA" id="ARBA00023157"/>
    </source>
</evidence>
<keyword evidence="7" id="KW-0339">Growth factor</keyword>
<evidence type="ECO:0000256" key="1">
    <source>
        <dbReference type="ARBA" id="ARBA00004613"/>
    </source>
</evidence>
<proteinExistence type="inferred from homology"/>
<dbReference type="GO" id="GO:0046427">
    <property type="term" value="P:positive regulation of receptor signaling pathway via JAK-STAT"/>
    <property type="evidence" value="ECO:0007669"/>
    <property type="project" value="TreeGrafter"/>
</dbReference>
<keyword evidence="4" id="KW-0011">Acute phase</keyword>
<dbReference type="GO" id="GO:0006955">
    <property type="term" value="P:immune response"/>
    <property type="evidence" value="ECO:0007669"/>
    <property type="project" value="InterPro"/>
</dbReference>
<dbReference type="GO" id="GO:0005896">
    <property type="term" value="C:interleukin-6 receptor complex"/>
    <property type="evidence" value="ECO:0007669"/>
    <property type="project" value="TreeGrafter"/>
</dbReference>
<gene>
    <name evidence="11" type="ORF">LTLLF_175355</name>
</gene>
<evidence type="ECO:0000313" key="11">
    <source>
        <dbReference type="EMBL" id="KAH0506006.1"/>
    </source>
</evidence>
<comment type="caution">
    <text evidence="11">The sequence shown here is derived from an EMBL/GenBank/DDBJ whole genome shotgun (WGS) entry which is preliminary data.</text>
</comment>
<comment type="function">
    <text evidence="9">Cytokine with a wide variety of biological functions in immunity, tissue regeneration, and metabolism. Binds to IL6R, then the complex associates to the signaling subunit IL6ST/gp130 to trigger the intracellular IL6-signaling pathway. The interaction with the membrane-bound IL6R and IL6ST stimulates 'classic signaling', whereas the binding of IL6 and soluble IL6R to IL6ST stimulates 'trans-signaling'. Alternatively, 'cluster signaling' occurs when membrane-bound IL6:IL6R complexes on transmitter cells activate IL6ST receptors on neighboring receiver cells.</text>
</comment>
<evidence type="ECO:0000256" key="2">
    <source>
        <dbReference type="ARBA" id="ARBA00007432"/>
    </source>
</evidence>
<evidence type="ECO:0000256" key="6">
    <source>
        <dbReference type="ARBA" id="ARBA00022525"/>
    </source>
</evidence>
<dbReference type="SUPFAM" id="SSF47266">
    <property type="entry name" value="4-helical cytokines"/>
    <property type="match status" value="1"/>
</dbReference>
<keyword evidence="8" id="KW-1015">Disulfide bond</keyword>
<dbReference type="GO" id="GO:0051240">
    <property type="term" value="P:positive regulation of multicellular organismal process"/>
    <property type="evidence" value="ECO:0007669"/>
    <property type="project" value="UniProtKB-ARBA"/>
</dbReference>
<keyword evidence="6" id="KW-0964">Secreted</keyword>
<dbReference type="GO" id="GO:0005615">
    <property type="term" value="C:extracellular space"/>
    <property type="evidence" value="ECO:0007669"/>
    <property type="project" value="UniProtKB-KW"/>
</dbReference>
<dbReference type="PANTHER" id="PTHR48494">
    <property type="entry name" value="INTERLEUKIN-6"/>
    <property type="match status" value="1"/>
</dbReference>
<accession>A0A8J6G4I2</accession>
<dbReference type="SMART" id="SM00126">
    <property type="entry name" value="IL6"/>
    <property type="match status" value="1"/>
</dbReference>
<dbReference type="EMBL" id="JAATJU010024299">
    <property type="protein sequence ID" value="KAH0506006.1"/>
    <property type="molecule type" value="Genomic_DNA"/>
</dbReference>
<dbReference type="Gene3D" id="1.20.1250.10">
    <property type="match status" value="1"/>
</dbReference>
<dbReference type="PROSITE" id="PS00254">
    <property type="entry name" value="INTERLEUKIN_6"/>
    <property type="match status" value="1"/>
</dbReference>
<sequence>MSCPSSPYRFNNAECPVCSTELETKFSVTHNGKPGTTFAESKAAAKLIKSCKRNEKLTSVFIKKKTNYNNSTHFMEWGGDFHPLAVLGLMLAMATALPTSQVRRGDHTEDTTPNKPVHTTAQQLGGLISYILREVFEMRKELCDNSPDCMANDDALSENNLELPAIQTNDRCLQTEYNQKLCLLKITSGLLDYQIYLEFVTNNVQDNKKDKARVIQSATKTLNQILKQELKDLSRTVTPSPTAKALLLEKLESQKEWSRTKTIQLILKALEGFLKNTMRATRQN</sequence>
<evidence type="ECO:0000256" key="9">
    <source>
        <dbReference type="ARBA" id="ARBA00023441"/>
    </source>
</evidence>
<evidence type="ECO:0000256" key="10">
    <source>
        <dbReference type="ARBA" id="ARBA00023468"/>
    </source>
</evidence>
<dbReference type="PRINTS" id="PR00434">
    <property type="entry name" value="INTERLEUKIN6"/>
</dbReference>
<dbReference type="InterPro" id="IPR030473">
    <property type="entry name" value="IL6/GCSF/MGF_CS"/>
</dbReference>
<reference evidence="11" key="1">
    <citation type="submission" date="2020-03" db="EMBL/GenBank/DDBJ databases">
        <title>Studies in the Genomics of Life Span.</title>
        <authorList>
            <person name="Glass D."/>
        </authorList>
    </citation>
    <scope>NUCLEOTIDE SEQUENCE</scope>
    <source>
        <strain evidence="11">LTLLF</strain>
        <tissue evidence="11">Muscle</tissue>
    </source>
</reference>
<evidence type="ECO:0000256" key="4">
    <source>
        <dbReference type="ARBA" id="ARBA00022486"/>
    </source>
</evidence>
<comment type="similarity">
    <text evidence="2">Belongs to the IL-6 superfamily.</text>
</comment>
<dbReference type="PRINTS" id="PR00433">
    <property type="entry name" value="IL6GCSFMGF"/>
</dbReference>
<dbReference type="InterPro" id="IPR003574">
    <property type="entry name" value="IL-6-like"/>
</dbReference>
<keyword evidence="5" id="KW-0202">Cytokine</keyword>
<dbReference type="GO" id="GO:0005138">
    <property type="term" value="F:interleukin-6 receptor binding"/>
    <property type="evidence" value="ECO:0007669"/>
    <property type="project" value="InterPro"/>
</dbReference>